<dbReference type="FunCoup" id="R7VA99">
    <property type="interactions" value="992"/>
</dbReference>
<name>R7VA99_CAPTE</name>
<dbReference type="OMA" id="QERICTR"/>
<evidence type="ECO:0000313" key="2">
    <source>
        <dbReference type="EMBL" id="ELU15462.1"/>
    </source>
</evidence>
<dbReference type="HOGENOM" id="CLU_050591_1_0_1"/>
<reference evidence="2 4" key="2">
    <citation type="journal article" date="2013" name="Nature">
        <title>Insights into bilaterian evolution from three spiralian genomes.</title>
        <authorList>
            <person name="Simakov O."/>
            <person name="Marletaz F."/>
            <person name="Cho S.J."/>
            <person name="Edsinger-Gonzales E."/>
            <person name="Havlak P."/>
            <person name="Hellsten U."/>
            <person name="Kuo D.H."/>
            <person name="Larsson T."/>
            <person name="Lv J."/>
            <person name="Arendt D."/>
            <person name="Savage R."/>
            <person name="Osoegawa K."/>
            <person name="de Jong P."/>
            <person name="Grimwood J."/>
            <person name="Chapman J.A."/>
            <person name="Shapiro H."/>
            <person name="Aerts A."/>
            <person name="Otillar R.P."/>
            <person name="Terry A.Y."/>
            <person name="Boore J.L."/>
            <person name="Grigoriev I.V."/>
            <person name="Lindberg D.R."/>
            <person name="Seaver E.C."/>
            <person name="Weisblat D.A."/>
            <person name="Putnam N.H."/>
            <person name="Rokhsar D.S."/>
        </authorList>
    </citation>
    <scope>NUCLEOTIDE SEQUENCE</scope>
    <source>
        <strain evidence="2 4">I ESC-2004</strain>
    </source>
</reference>
<dbReference type="AlphaFoldDB" id="R7VA99"/>
<dbReference type="Gene3D" id="3.40.50.300">
    <property type="entry name" value="P-loop containing nucleotide triphosphate hydrolases"/>
    <property type="match status" value="1"/>
</dbReference>
<dbReference type="STRING" id="283909.R7VA99"/>
<dbReference type="SUPFAM" id="SSF52540">
    <property type="entry name" value="P-loop containing nucleoside triphosphate hydrolases"/>
    <property type="match status" value="1"/>
</dbReference>
<dbReference type="GO" id="GO:0006120">
    <property type="term" value="P:mitochondrial electron transport, NADH to ubiquinone"/>
    <property type="evidence" value="ECO:0007669"/>
    <property type="project" value="TreeGrafter"/>
</dbReference>
<keyword evidence="4" id="KW-1185">Reference proteome</keyword>
<evidence type="ECO:0000259" key="1">
    <source>
        <dbReference type="Pfam" id="PF01712"/>
    </source>
</evidence>
<dbReference type="EMBL" id="AMQN01000656">
    <property type="status" value="NOT_ANNOTATED_CDS"/>
    <property type="molecule type" value="Genomic_DNA"/>
</dbReference>
<dbReference type="GO" id="GO:0005739">
    <property type="term" value="C:mitochondrion"/>
    <property type="evidence" value="ECO:0007669"/>
    <property type="project" value="GOC"/>
</dbReference>
<dbReference type="OrthoDB" id="17400at2759"/>
<evidence type="ECO:0000313" key="3">
    <source>
        <dbReference type="EnsemblMetazoa" id="CapteP224589"/>
    </source>
</evidence>
<dbReference type="Proteomes" id="UP000014760">
    <property type="component" value="Unassembled WGS sequence"/>
</dbReference>
<proteinExistence type="predicted"/>
<dbReference type="InterPro" id="IPR050566">
    <property type="entry name" value="Deoxyribonucleoside_kinase"/>
</dbReference>
<feature type="domain" description="Deoxynucleoside kinase" evidence="1">
    <location>
        <begin position="89"/>
        <end position="317"/>
    </location>
</feature>
<gene>
    <name evidence="2" type="ORF">CAPTEDRAFT_224589</name>
</gene>
<sequence>MAHAISRGLPSRLKAGASILKKGVECPALCPERWVPVATLIPTHGAKYEYAKPWNYRKLPFNMMRSSLFPLFALLDYPRKRLNPNSKLIIVEGNIGVGKNEFAQRLAKEFDLVYVPSVSEKQALQHPTGFDLRDLNDALNKDQQFYDLTKFYADAEPSARSMQVSFFQALFFLKRCYNYAQSIQHILSTGQGVVLTSSVYGDAAYTHALKQMNVLQDPYVEFNKGGLGQMHNEAFRPHATIYLDAPVSTIRERINARNDPREVKSAVLSDNYIQAIEDGFKTEVLPKLQSSGELFELDWSNNFDENAFKEVVRELSELNLEHMEGENRYKDWDISWFQMNWQRRCYAVMADDLINSHSTMIPEQASEHPAISYAKGWSPELGNKVSFKLW</sequence>
<protein>
    <recommendedName>
        <fullName evidence="1">Deoxynucleoside kinase domain-containing protein</fullName>
    </recommendedName>
</protein>
<dbReference type="InterPro" id="IPR031314">
    <property type="entry name" value="DNK_dom"/>
</dbReference>
<dbReference type="Pfam" id="PF01712">
    <property type="entry name" value="dNK"/>
    <property type="match status" value="1"/>
</dbReference>
<dbReference type="InterPro" id="IPR027417">
    <property type="entry name" value="P-loop_NTPase"/>
</dbReference>
<reference evidence="3" key="3">
    <citation type="submission" date="2015-06" db="UniProtKB">
        <authorList>
            <consortium name="EnsemblMetazoa"/>
        </authorList>
    </citation>
    <scope>IDENTIFICATION</scope>
</reference>
<dbReference type="PANTHER" id="PTHR10513">
    <property type="entry name" value="DEOXYNUCLEOSIDE KINASE"/>
    <property type="match status" value="1"/>
</dbReference>
<organism evidence="2">
    <name type="scientific">Capitella teleta</name>
    <name type="common">Polychaete worm</name>
    <dbReference type="NCBI Taxonomy" id="283909"/>
    <lineage>
        <taxon>Eukaryota</taxon>
        <taxon>Metazoa</taxon>
        <taxon>Spiralia</taxon>
        <taxon>Lophotrochozoa</taxon>
        <taxon>Annelida</taxon>
        <taxon>Polychaeta</taxon>
        <taxon>Sedentaria</taxon>
        <taxon>Scolecida</taxon>
        <taxon>Capitellidae</taxon>
        <taxon>Capitella</taxon>
    </lineage>
</organism>
<evidence type="ECO:0000313" key="4">
    <source>
        <dbReference type="Proteomes" id="UP000014760"/>
    </source>
</evidence>
<dbReference type="EMBL" id="KB293808">
    <property type="protein sequence ID" value="ELU15462.1"/>
    <property type="molecule type" value="Genomic_DNA"/>
</dbReference>
<dbReference type="PANTHER" id="PTHR10513:SF15">
    <property type="entry name" value="NADH DEHYDROGENASE [UBIQUINONE] 1 ALPHA SUBCOMPLEX SUBUNIT 10, MITOCHONDRIAL"/>
    <property type="match status" value="1"/>
</dbReference>
<accession>R7VA99</accession>
<dbReference type="EnsemblMetazoa" id="CapteT224589">
    <property type="protein sequence ID" value="CapteP224589"/>
    <property type="gene ID" value="CapteG224589"/>
</dbReference>
<reference evidence="4" key="1">
    <citation type="submission" date="2012-12" db="EMBL/GenBank/DDBJ databases">
        <authorList>
            <person name="Hellsten U."/>
            <person name="Grimwood J."/>
            <person name="Chapman J.A."/>
            <person name="Shapiro H."/>
            <person name="Aerts A."/>
            <person name="Otillar R.P."/>
            <person name="Terry A.Y."/>
            <person name="Boore J.L."/>
            <person name="Simakov O."/>
            <person name="Marletaz F."/>
            <person name="Cho S.-J."/>
            <person name="Edsinger-Gonzales E."/>
            <person name="Havlak P."/>
            <person name="Kuo D.-H."/>
            <person name="Larsson T."/>
            <person name="Lv J."/>
            <person name="Arendt D."/>
            <person name="Savage R."/>
            <person name="Osoegawa K."/>
            <person name="de Jong P."/>
            <person name="Lindberg D.R."/>
            <person name="Seaver E.C."/>
            <person name="Weisblat D.A."/>
            <person name="Putnam N.H."/>
            <person name="Grigoriev I.V."/>
            <person name="Rokhsar D.S."/>
        </authorList>
    </citation>
    <scope>NUCLEOTIDE SEQUENCE</scope>
    <source>
        <strain evidence="4">I ESC-2004</strain>
    </source>
</reference>